<dbReference type="GO" id="GO:0008838">
    <property type="term" value="F:diaminopropionate ammonia-lyase activity"/>
    <property type="evidence" value="ECO:0007669"/>
    <property type="project" value="UniProtKB-EC"/>
</dbReference>
<dbReference type="GO" id="GO:1901605">
    <property type="term" value="P:alpha-amino acid metabolic process"/>
    <property type="evidence" value="ECO:0007669"/>
    <property type="project" value="UniProtKB-ARBA"/>
</dbReference>
<evidence type="ECO:0000256" key="3">
    <source>
        <dbReference type="SAM" id="MobiDB-lite"/>
    </source>
</evidence>
<evidence type="ECO:0000313" key="5">
    <source>
        <dbReference type="EMBL" id="WCO67681.1"/>
    </source>
</evidence>
<proteinExistence type="predicted"/>
<dbReference type="KEGG" id="ima:PO878_02955"/>
<evidence type="ECO:0000259" key="4">
    <source>
        <dbReference type="Pfam" id="PF00291"/>
    </source>
</evidence>
<keyword evidence="5" id="KW-0456">Lyase</keyword>
<feature type="region of interest" description="Disordered" evidence="3">
    <location>
        <begin position="1"/>
        <end position="24"/>
    </location>
</feature>
<gene>
    <name evidence="5" type="ORF">PO878_02955</name>
</gene>
<feature type="domain" description="Tryptophan synthase beta chain-like PALP" evidence="4">
    <location>
        <begin position="33"/>
        <end position="345"/>
    </location>
</feature>
<keyword evidence="2" id="KW-0663">Pyridoxal phosphate</keyword>
<name>A0AAE9Y8H3_9ACTN</name>
<organism evidence="5 6">
    <name type="scientific">Iamia majanohamensis</name>
    <dbReference type="NCBI Taxonomy" id="467976"/>
    <lineage>
        <taxon>Bacteria</taxon>
        <taxon>Bacillati</taxon>
        <taxon>Actinomycetota</taxon>
        <taxon>Acidimicrobiia</taxon>
        <taxon>Acidimicrobiales</taxon>
        <taxon>Iamiaceae</taxon>
        <taxon>Iamia</taxon>
    </lineage>
</organism>
<reference evidence="5" key="1">
    <citation type="submission" date="2023-01" db="EMBL/GenBank/DDBJ databases">
        <title>The diversity of Class Acidimicrobiia in South China Sea sediment environments and the proposal of Iamia marina sp. nov., a novel species of the genus Iamia.</title>
        <authorList>
            <person name="He Y."/>
            <person name="Tian X."/>
        </authorList>
    </citation>
    <scope>NUCLEOTIDE SEQUENCE</scope>
    <source>
        <strain evidence="5">DSM 19957</strain>
    </source>
</reference>
<dbReference type="Proteomes" id="UP001216390">
    <property type="component" value="Chromosome"/>
</dbReference>
<comment type="cofactor">
    <cofactor evidence="1">
        <name>pyridoxal 5'-phosphate</name>
        <dbReference type="ChEBI" id="CHEBI:597326"/>
    </cofactor>
</comment>
<dbReference type="SUPFAM" id="SSF53686">
    <property type="entry name" value="Tryptophan synthase beta subunit-like PLP-dependent enzymes"/>
    <property type="match status" value="1"/>
</dbReference>
<dbReference type="PANTHER" id="PTHR42937">
    <property type="match status" value="1"/>
</dbReference>
<dbReference type="PANTHER" id="PTHR42937:SF1">
    <property type="entry name" value="DIAMINOPROPIONATE AMMONIA-LYASE"/>
    <property type="match status" value="1"/>
</dbReference>
<dbReference type="Gene3D" id="3.40.50.1100">
    <property type="match status" value="3"/>
</dbReference>
<dbReference type="InterPro" id="IPR001926">
    <property type="entry name" value="TrpB-like_PALP"/>
</dbReference>
<dbReference type="EC" id="4.3.1.15" evidence="5"/>
<dbReference type="NCBIfam" id="NF006058">
    <property type="entry name" value="PRK08206.1"/>
    <property type="match status" value="1"/>
</dbReference>
<dbReference type="Pfam" id="PF00291">
    <property type="entry name" value="PALP"/>
    <property type="match status" value="1"/>
</dbReference>
<dbReference type="AlphaFoldDB" id="A0AAE9Y8H3"/>
<dbReference type="InterPro" id="IPR036052">
    <property type="entry name" value="TrpB-like_PALP_sf"/>
</dbReference>
<dbReference type="RefSeq" id="WP_272737202.1">
    <property type="nucleotide sequence ID" value="NZ_CP116942.1"/>
</dbReference>
<keyword evidence="6" id="KW-1185">Reference proteome</keyword>
<evidence type="ECO:0000313" key="6">
    <source>
        <dbReference type="Proteomes" id="UP001216390"/>
    </source>
</evidence>
<evidence type="ECO:0000256" key="1">
    <source>
        <dbReference type="ARBA" id="ARBA00001933"/>
    </source>
</evidence>
<protein>
    <submittedName>
        <fullName evidence="5">Diaminopropionate ammonia-lyase</fullName>
        <ecNumber evidence="5">4.3.1.15</ecNumber>
    </submittedName>
</protein>
<dbReference type="EMBL" id="CP116942">
    <property type="protein sequence ID" value="WCO67681.1"/>
    <property type="molecule type" value="Genomic_DNA"/>
</dbReference>
<sequence length="380" mass="38748">MTSPEILWNPGRGAPPPSTSDDLRPLEVHRRLPGYEVTPLVDAPTLAADLGIGRLWVKDEAWRLGLPAFKMLGASWASYRSLVRLLGHEPEWSTTDELAAALAPLGPLTLATATDGNHGRAVARMAALLGLGARILVPEGTATARIDAIAAEGADVSVVDGTYDDAVRAAAALAADDVLIVSDTSWPGYTDVPGWVIDGYTTILDEVDQQRVAAGAGPVDAVVVQMGVGALAAAVVGHCRDAEGRGPLVAVVEPLTAACGLRSAEAGGLVDVPGPHRSIMAGLNCGRASEVAWPTIAAGTDVFVAVDDAAAERAMVDLAGLGLEAGESGAAGLAGLRALCEDGSVDVLGPDASVLVLSTEGPTDPEAWVRIVGRPPTATP</sequence>
<accession>A0AAE9Y8H3</accession>
<evidence type="ECO:0000256" key="2">
    <source>
        <dbReference type="ARBA" id="ARBA00022898"/>
    </source>
</evidence>